<reference evidence="17 19" key="1">
    <citation type="submission" date="2020-09" db="EMBL/GenBank/DDBJ databases">
        <title>Draft Genomes of Bacterial Isolates from North Pond Shallow Sediments.</title>
        <authorList>
            <person name="Kiel Reese B."/>
            <person name="Mullis M."/>
            <person name="Weisend R.E."/>
        </authorList>
    </citation>
    <scope>NUCLEOTIDE SEQUENCE</scope>
    <source>
        <strain evidence="17">KJE-2</strain>
        <strain evidence="16 19">KJE-3</strain>
    </source>
</reference>
<feature type="binding site" evidence="12">
    <location>
        <begin position="26"/>
        <end position="33"/>
    </location>
    <ligand>
        <name>ATP</name>
        <dbReference type="ChEBI" id="CHEBI:30616"/>
    </ligand>
</feature>
<evidence type="ECO:0000256" key="6">
    <source>
        <dbReference type="ARBA" id="ARBA00023125"/>
    </source>
</evidence>
<organism evidence="17 18">
    <name type="scientific">Idiomarina abyssalis</name>
    <dbReference type="NCBI Taxonomy" id="86102"/>
    <lineage>
        <taxon>Bacteria</taxon>
        <taxon>Pseudomonadati</taxon>
        <taxon>Pseudomonadota</taxon>
        <taxon>Gammaproteobacteria</taxon>
        <taxon>Alteromonadales</taxon>
        <taxon>Idiomarinaceae</taxon>
        <taxon>Idiomarina</taxon>
    </lineage>
</organism>
<evidence type="ECO:0000313" key="19">
    <source>
        <dbReference type="Proteomes" id="UP000655994"/>
    </source>
</evidence>
<evidence type="ECO:0000313" key="16">
    <source>
        <dbReference type="EMBL" id="MBJ7265471.1"/>
    </source>
</evidence>
<dbReference type="Gene3D" id="1.10.486.10">
    <property type="entry name" value="PCRA, domain 4"/>
    <property type="match status" value="1"/>
</dbReference>
<proteinExistence type="inferred from homology"/>
<dbReference type="RefSeq" id="WP_199493272.1">
    <property type="nucleotide sequence ID" value="NZ_JAEMOP010000009.1"/>
</dbReference>
<evidence type="ECO:0000256" key="2">
    <source>
        <dbReference type="ARBA" id="ARBA00022741"/>
    </source>
</evidence>
<dbReference type="InterPro" id="IPR014017">
    <property type="entry name" value="DNA_helicase_UvrD-like_C"/>
</dbReference>
<comment type="catalytic activity">
    <reaction evidence="8">
        <text>Couples ATP hydrolysis with the unwinding of duplex DNA by translocating in the 3'-5' direction.</text>
        <dbReference type="EC" id="5.6.2.4"/>
    </reaction>
</comment>
<evidence type="ECO:0000256" key="7">
    <source>
        <dbReference type="ARBA" id="ARBA00023235"/>
    </source>
</evidence>
<dbReference type="AlphaFoldDB" id="A0A8I1GAX0"/>
<accession>A0A8I1GAX0</accession>
<dbReference type="PANTHER" id="PTHR11070">
    <property type="entry name" value="UVRD / RECB / PCRA DNA HELICASE FAMILY MEMBER"/>
    <property type="match status" value="1"/>
</dbReference>
<dbReference type="Proteomes" id="UP000655994">
    <property type="component" value="Unassembled WGS sequence"/>
</dbReference>
<dbReference type="Gene3D" id="1.10.10.160">
    <property type="match status" value="1"/>
</dbReference>
<keyword evidence="5 12" id="KW-0067">ATP-binding</keyword>
<evidence type="ECO:0000256" key="8">
    <source>
        <dbReference type="ARBA" id="ARBA00034617"/>
    </source>
</evidence>
<evidence type="ECO:0000313" key="17">
    <source>
        <dbReference type="EMBL" id="MBJ7316855.1"/>
    </source>
</evidence>
<evidence type="ECO:0000256" key="5">
    <source>
        <dbReference type="ARBA" id="ARBA00022840"/>
    </source>
</evidence>
<keyword evidence="19" id="KW-1185">Reference proteome</keyword>
<dbReference type="EC" id="5.6.2.4" evidence="9"/>
<evidence type="ECO:0000259" key="14">
    <source>
        <dbReference type="PROSITE" id="PS51198"/>
    </source>
</evidence>
<keyword evidence="4 12" id="KW-0347">Helicase</keyword>
<keyword evidence="2 12" id="KW-0547">Nucleotide-binding</keyword>
<evidence type="ECO:0000256" key="13">
    <source>
        <dbReference type="SAM" id="MobiDB-lite"/>
    </source>
</evidence>
<evidence type="ECO:0000256" key="1">
    <source>
        <dbReference type="ARBA" id="ARBA00009922"/>
    </source>
</evidence>
<feature type="compositionally biased region" description="Basic and acidic residues" evidence="13">
    <location>
        <begin position="763"/>
        <end position="776"/>
    </location>
</feature>
<comment type="catalytic activity">
    <reaction evidence="11">
        <text>ATP + H2O = ADP + phosphate + H(+)</text>
        <dbReference type="Rhea" id="RHEA:13065"/>
        <dbReference type="ChEBI" id="CHEBI:15377"/>
        <dbReference type="ChEBI" id="CHEBI:15378"/>
        <dbReference type="ChEBI" id="CHEBI:30616"/>
        <dbReference type="ChEBI" id="CHEBI:43474"/>
        <dbReference type="ChEBI" id="CHEBI:456216"/>
        <dbReference type="EC" id="5.6.2.4"/>
    </reaction>
</comment>
<keyword evidence="3 12" id="KW-0378">Hydrolase</keyword>
<dbReference type="EMBL" id="JAEMOS010000002">
    <property type="protein sequence ID" value="MBJ7265471.1"/>
    <property type="molecule type" value="Genomic_DNA"/>
</dbReference>
<dbReference type="PANTHER" id="PTHR11070:SF2">
    <property type="entry name" value="ATP-DEPENDENT DNA HELICASE SRS2"/>
    <property type="match status" value="1"/>
</dbReference>
<dbReference type="InterPro" id="IPR013986">
    <property type="entry name" value="DExx_box_DNA_helicase_dom_sf"/>
</dbReference>
<sequence length="785" mass="89203">MSNLNGLNSQQKIAASQHDGVIRVMAGPGTGKTKTKVSRLANMIDTGFDPERLVGLTFTNKAADEMRQRLIAMCDEGKRAFIGTYHSFFIQRILRPNDTHDYFQKLGYTNGFYTLDQNDANGIMTGVMKRAPKWAKFAIDALGTGKKDVFSFMGKQRAVGGTAQQFLKHCAQDKSLIEHWAVLKSKLEDLQERGAVPDDSKQTVQEAFNAHPSLKPVFFARLMWMPYSNECVRFGGIDFDDVLVHARNLIAYDPELATNLSKQHSHFSLDEFQDTNQVQFDVIRRIVDATNKPANLFLVGDTRQSIYGFRSADVRLMSELHKTYPDVVDVELTTNYRSQKPLIAASNSLARTMNGQITEGQLNTPNDEPADKPTIAAFDNEYEEAAFVVEQVRKQAERGDNLDNTAVLYRGRNVRTAVENALMDADISFEVIGDVDFWERREVRDMLGIIRFALRNNDYIAAYRVLDHSTLPMTSQTLKKHHTQNNTRPFAYLREAALPSTGRATIKSKQIRPFFERIQAITDALPLIDLNESTEAWEKAFLKNLAITNPDQVERNAINKALDCVKPDSFKQLGNVLKGIYVDYLYPKQVQEDQKEIKRKQGSEAELTDRLTQRLESVEQVTSLFVDQMKKGLTARGALEELTLRAEAQPDTRKSAVKLLTNHAAKGLEFDTTYLIGTEQQTYFREEYPDDETLDEECRNFYVGITRAQRQLTMTYAHQRTINGEVRYNQPLTFLSEIRSECDCRLEQQDEAVLEQNATTESVSKHSKEPHQDYNSHNDAVPTFS</sequence>
<evidence type="ECO:0000256" key="9">
    <source>
        <dbReference type="ARBA" id="ARBA00034808"/>
    </source>
</evidence>
<feature type="region of interest" description="Disordered" evidence="13">
    <location>
        <begin position="755"/>
        <end position="785"/>
    </location>
</feature>
<dbReference type="GO" id="GO:0043138">
    <property type="term" value="F:3'-5' DNA helicase activity"/>
    <property type="evidence" value="ECO:0007669"/>
    <property type="project" value="UniProtKB-EC"/>
</dbReference>
<dbReference type="EMBL" id="JAEMOP010000009">
    <property type="protein sequence ID" value="MBJ7316855.1"/>
    <property type="molecule type" value="Genomic_DNA"/>
</dbReference>
<evidence type="ECO:0000256" key="10">
    <source>
        <dbReference type="ARBA" id="ARBA00034923"/>
    </source>
</evidence>
<comment type="caution">
    <text evidence="17">The sequence shown here is derived from an EMBL/GenBank/DDBJ whole genome shotgun (WGS) entry which is preliminary data.</text>
</comment>
<keyword evidence="6" id="KW-0238">DNA-binding</keyword>
<evidence type="ECO:0000256" key="11">
    <source>
        <dbReference type="ARBA" id="ARBA00048988"/>
    </source>
</evidence>
<dbReference type="GO" id="GO:0016787">
    <property type="term" value="F:hydrolase activity"/>
    <property type="evidence" value="ECO:0007669"/>
    <property type="project" value="UniProtKB-UniRule"/>
</dbReference>
<name>A0A8I1GAX0_9GAMM</name>
<feature type="domain" description="UvrD-like helicase ATP-binding" evidence="14">
    <location>
        <begin position="5"/>
        <end position="339"/>
    </location>
</feature>
<dbReference type="Pfam" id="PF13361">
    <property type="entry name" value="UvrD_C"/>
    <property type="match status" value="1"/>
</dbReference>
<evidence type="ECO:0000256" key="3">
    <source>
        <dbReference type="ARBA" id="ARBA00022801"/>
    </source>
</evidence>
<dbReference type="SUPFAM" id="SSF52540">
    <property type="entry name" value="P-loop containing nucleoside triphosphate hydrolases"/>
    <property type="match status" value="1"/>
</dbReference>
<comment type="similarity">
    <text evidence="1">Belongs to the helicase family. UvrD subfamily.</text>
</comment>
<protein>
    <recommendedName>
        <fullName evidence="9">DNA 3'-5' helicase</fullName>
        <ecNumber evidence="9">5.6.2.4</ecNumber>
    </recommendedName>
    <alternativeName>
        <fullName evidence="10">DNA 3'-5' helicase II</fullName>
    </alternativeName>
</protein>
<dbReference type="PROSITE" id="PS51198">
    <property type="entry name" value="UVRD_HELICASE_ATP_BIND"/>
    <property type="match status" value="1"/>
</dbReference>
<dbReference type="InterPro" id="IPR014016">
    <property type="entry name" value="UvrD-like_ATP-bd"/>
</dbReference>
<dbReference type="Pfam" id="PF00580">
    <property type="entry name" value="UvrD-helicase"/>
    <property type="match status" value="1"/>
</dbReference>
<evidence type="ECO:0000256" key="4">
    <source>
        <dbReference type="ARBA" id="ARBA00022806"/>
    </source>
</evidence>
<keyword evidence="7" id="KW-0413">Isomerase</keyword>
<gene>
    <name evidence="16" type="ORF">JHC10_00800</name>
    <name evidence="17" type="ORF">JHC11_12740</name>
</gene>
<dbReference type="Gene3D" id="3.40.50.300">
    <property type="entry name" value="P-loop containing nucleotide triphosphate hydrolases"/>
    <property type="match status" value="2"/>
</dbReference>
<dbReference type="GO" id="GO:0000725">
    <property type="term" value="P:recombinational repair"/>
    <property type="evidence" value="ECO:0007669"/>
    <property type="project" value="TreeGrafter"/>
</dbReference>
<dbReference type="GO" id="GO:0003677">
    <property type="term" value="F:DNA binding"/>
    <property type="evidence" value="ECO:0007669"/>
    <property type="project" value="UniProtKB-KW"/>
</dbReference>
<evidence type="ECO:0000259" key="15">
    <source>
        <dbReference type="PROSITE" id="PS51217"/>
    </source>
</evidence>
<dbReference type="InterPro" id="IPR027417">
    <property type="entry name" value="P-loop_NTPase"/>
</dbReference>
<dbReference type="PROSITE" id="PS51217">
    <property type="entry name" value="UVRD_HELICASE_CTER"/>
    <property type="match status" value="1"/>
</dbReference>
<dbReference type="GO" id="GO:0005524">
    <property type="term" value="F:ATP binding"/>
    <property type="evidence" value="ECO:0007669"/>
    <property type="project" value="UniProtKB-UniRule"/>
</dbReference>
<dbReference type="InterPro" id="IPR000212">
    <property type="entry name" value="DNA_helicase_UvrD/REP"/>
</dbReference>
<evidence type="ECO:0000313" key="18">
    <source>
        <dbReference type="Proteomes" id="UP000621390"/>
    </source>
</evidence>
<dbReference type="Proteomes" id="UP000621390">
    <property type="component" value="Unassembled WGS sequence"/>
</dbReference>
<dbReference type="CDD" id="cd17932">
    <property type="entry name" value="DEXQc_UvrD"/>
    <property type="match status" value="1"/>
</dbReference>
<evidence type="ECO:0000256" key="12">
    <source>
        <dbReference type="PROSITE-ProRule" id="PRU00560"/>
    </source>
</evidence>
<feature type="domain" description="UvrD-like helicase C-terminal" evidence="15">
    <location>
        <begin position="340"/>
        <end position="667"/>
    </location>
</feature>